<accession>A0A1G2THY6</accession>
<sequence length="248" mass="26889">MKNIFVFVIVVLAAASSAAAQALPFTKGMVTKESYAKALELNDRKVLNVDCRQILTAFNQAFSERLQYHFEDCKSLAGYFRRLDEKPLPQQKMHFGRILPNGNVDLEGFSREALLGEMGLFDNQSGIYPVSLMCGNLTPDKLPAPTYTTLTTEEEKPAAQPSSPPPTPVPAPSIAAAAAQQAAAASASPTIFKPQPSSRSRSWYDPRGKKGVLFWGAVGTGIVVAACNVPEPRCFTSMMTVTQTVIMQ</sequence>
<proteinExistence type="predicted"/>
<feature type="region of interest" description="Disordered" evidence="1">
    <location>
        <begin position="185"/>
        <end position="204"/>
    </location>
</feature>
<feature type="chain" id="PRO_5009584576" description="DUF5667 domain-containing protein" evidence="2">
    <location>
        <begin position="23"/>
        <end position="248"/>
    </location>
</feature>
<evidence type="ECO:0000256" key="1">
    <source>
        <dbReference type="SAM" id="MobiDB-lite"/>
    </source>
</evidence>
<keyword evidence="2" id="KW-0732">Signal</keyword>
<evidence type="ECO:0000256" key="2">
    <source>
        <dbReference type="SAM" id="SignalP"/>
    </source>
</evidence>
<evidence type="ECO:0000313" key="4">
    <source>
        <dbReference type="Proteomes" id="UP000177279"/>
    </source>
</evidence>
<dbReference type="Proteomes" id="UP000177279">
    <property type="component" value="Unassembled WGS sequence"/>
</dbReference>
<gene>
    <name evidence="3" type="ORF">A3D49_02210</name>
</gene>
<comment type="caution">
    <text evidence="3">The sequence shown here is derived from an EMBL/GenBank/DDBJ whole genome shotgun (WGS) entry which is preliminary data.</text>
</comment>
<name>A0A1G2THY6_9BACT</name>
<protein>
    <recommendedName>
        <fullName evidence="5">DUF5667 domain-containing protein</fullName>
    </recommendedName>
</protein>
<feature type="region of interest" description="Disordered" evidence="1">
    <location>
        <begin position="144"/>
        <end position="178"/>
    </location>
</feature>
<dbReference type="AlphaFoldDB" id="A0A1G2THY6"/>
<evidence type="ECO:0000313" key="3">
    <source>
        <dbReference type="EMBL" id="OHA96897.1"/>
    </source>
</evidence>
<feature type="signal peptide" evidence="2">
    <location>
        <begin position="1"/>
        <end position="22"/>
    </location>
</feature>
<reference evidence="3 4" key="1">
    <citation type="journal article" date="2016" name="Nat. Commun.">
        <title>Thousands of microbial genomes shed light on interconnected biogeochemical processes in an aquifer system.</title>
        <authorList>
            <person name="Anantharaman K."/>
            <person name="Brown C.T."/>
            <person name="Hug L.A."/>
            <person name="Sharon I."/>
            <person name="Castelle C.J."/>
            <person name="Probst A.J."/>
            <person name="Thomas B.C."/>
            <person name="Singh A."/>
            <person name="Wilkins M.J."/>
            <person name="Karaoz U."/>
            <person name="Brodie E.L."/>
            <person name="Williams K.H."/>
            <person name="Hubbard S.S."/>
            <person name="Banfield J.F."/>
        </authorList>
    </citation>
    <scope>NUCLEOTIDE SEQUENCE [LARGE SCALE GENOMIC DNA]</scope>
</reference>
<evidence type="ECO:0008006" key="5">
    <source>
        <dbReference type="Google" id="ProtNLM"/>
    </source>
</evidence>
<dbReference type="EMBL" id="MHVS01000003">
    <property type="protein sequence ID" value="OHA96897.1"/>
    <property type="molecule type" value="Genomic_DNA"/>
</dbReference>
<feature type="compositionally biased region" description="Pro residues" evidence="1">
    <location>
        <begin position="162"/>
        <end position="171"/>
    </location>
</feature>
<organism evidence="3 4">
    <name type="scientific">Candidatus Zambryskibacteria bacterium RIFCSPHIGHO2_02_FULL_43_37</name>
    <dbReference type="NCBI Taxonomy" id="1802749"/>
    <lineage>
        <taxon>Bacteria</taxon>
        <taxon>Candidatus Zambryskiibacteriota</taxon>
    </lineage>
</organism>